<sequence>MGSDLIDTVSTFLDVIAKGLAAIVLLSVIWFVFSTNHQMVVLVSFIALTVAGLVGLYLAIFIYHTYIRP</sequence>
<dbReference type="RefSeq" id="WP_148859955.1">
    <property type="nucleotide sequence ID" value="NZ_PHNJ01000015.1"/>
</dbReference>
<dbReference type="EMBL" id="PHNJ01000015">
    <property type="protein sequence ID" value="TYL36752.1"/>
    <property type="molecule type" value="Genomic_DNA"/>
</dbReference>
<evidence type="ECO:0000313" key="2">
    <source>
        <dbReference type="EMBL" id="TYL36752.1"/>
    </source>
</evidence>
<accession>A0A8J8PZY3</accession>
<gene>
    <name evidence="2" type="ORF">CV102_20985</name>
</gene>
<dbReference type="Proteomes" id="UP000766904">
    <property type="component" value="Unassembled WGS sequence"/>
</dbReference>
<proteinExistence type="predicted"/>
<keyword evidence="1" id="KW-0812">Transmembrane</keyword>
<comment type="caution">
    <text evidence="2">The sequence shown here is derived from an EMBL/GenBank/DDBJ whole genome shotgun (WGS) entry which is preliminary data.</text>
</comment>
<evidence type="ECO:0000256" key="1">
    <source>
        <dbReference type="SAM" id="Phobius"/>
    </source>
</evidence>
<keyword evidence="1" id="KW-1133">Transmembrane helix</keyword>
<evidence type="ECO:0000313" key="3">
    <source>
        <dbReference type="Proteomes" id="UP000766904"/>
    </source>
</evidence>
<feature type="transmembrane region" description="Helical" evidence="1">
    <location>
        <begin position="12"/>
        <end position="33"/>
    </location>
</feature>
<keyword evidence="1" id="KW-0472">Membrane</keyword>
<organism evidence="2 3">
    <name type="scientific">Natronococcus pandeyae</name>
    <dbReference type="NCBI Taxonomy" id="2055836"/>
    <lineage>
        <taxon>Archaea</taxon>
        <taxon>Methanobacteriati</taxon>
        <taxon>Methanobacteriota</taxon>
        <taxon>Stenosarchaea group</taxon>
        <taxon>Halobacteria</taxon>
        <taxon>Halobacteriales</taxon>
        <taxon>Natrialbaceae</taxon>
        <taxon>Natronococcus</taxon>
    </lineage>
</organism>
<reference evidence="2" key="1">
    <citation type="submission" date="2017-11" db="EMBL/GenBank/DDBJ databases">
        <authorList>
            <person name="Kajale S.C."/>
            <person name="Sharma A."/>
        </authorList>
    </citation>
    <scope>NUCLEOTIDE SEQUENCE</scope>
    <source>
        <strain evidence="2">LS1_42</strain>
    </source>
</reference>
<keyword evidence="3" id="KW-1185">Reference proteome</keyword>
<dbReference type="AlphaFoldDB" id="A0A8J8PZY3"/>
<name>A0A8J8PZY3_9EURY</name>
<feature type="transmembrane region" description="Helical" evidence="1">
    <location>
        <begin position="39"/>
        <end position="63"/>
    </location>
</feature>
<protein>
    <submittedName>
        <fullName evidence="2">Uncharacterized protein</fullName>
    </submittedName>
</protein>